<dbReference type="AlphaFoldDB" id="A0A371GVF8"/>
<dbReference type="Proteomes" id="UP000257109">
    <property type="component" value="Unassembled WGS sequence"/>
</dbReference>
<dbReference type="EMBL" id="QJKJ01004353">
    <property type="protein sequence ID" value="RDX94525.1"/>
    <property type="molecule type" value="Genomic_DNA"/>
</dbReference>
<protein>
    <submittedName>
        <fullName evidence="2">Uncharacterized protein</fullName>
    </submittedName>
</protein>
<evidence type="ECO:0000313" key="2">
    <source>
        <dbReference type="EMBL" id="RDX94525.1"/>
    </source>
</evidence>
<feature type="transmembrane region" description="Helical" evidence="1">
    <location>
        <begin position="197"/>
        <end position="212"/>
    </location>
</feature>
<evidence type="ECO:0000256" key="1">
    <source>
        <dbReference type="SAM" id="Phobius"/>
    </source>
</evidence>
<sequence length="241" mass="27984">MGNDGVSKLWLRGVRHALDVHFNLISMDMLDNGGYDNHFLVMENENSPKDMFPRLKNIESEKCSHCMTASSLKKSKLLELVHSNVCGSLKGETLYTTIHVINLSLVVVLNTEVPNNILFGKDIKYDHLRVFGCKAFLHYIFIGYGHNEYDYKLYNPVKKKLVRSHYVQFMGDQTIEDINMVKKTTLEKDNSLSEIDLVRMSMFFIFLLMMMLKKNKRCYKRQSSTRYPSNEYVTLTDGEEP</sequence>
<keyword evidence="1" id="KW-1133">Transmembrane helix</keyword>
<organism evidence="2 3">
    <name type="scientific">Mucuna pruriens</name>
    <name type="common">Velvet bean</name>
    <name type="synonym">Dolichos pruriens</name>
    <dbReference type="NCBI Taxonomy" id="157652"/>
    <lineage>
        <taxon>Eukaryota</taxon>
        <taxon>Viridiplantae</taxon>
        <taxon>Streptophyta</taxon>
        <taxon>Embryophyta</taxon>
        <taxon>Tracheophyta</taxon>
        <taxon>Spermatophyta</taxon>
        <taxon>Magnoliopsida</taxon>
        <taxon>eudicotyledons</taxon>
        <taxon>Gunneridae</taxon>
        <taxon>Pentapetalae</taxon>
        <taxon>rosids</taxon>
        <taxon>fabids</taxon>
        <taxon>Fabales</taxon>
        <taxon>Fabaceae</taxon>
        <taxon>Papilionoideae</taxon>
        <taxon>50 kb inversion clade</taxon>
        <taxon>NPAAA clade</taxon>
        <taxon>indigoferoid/millettioid clade</taxon>
        <taxon>Phaseoleae</taxon>
        <taxon>Mucuna</taxon>
    </lineage>
</organism>
<keyword evidence="1" id="KW-0472">Membrane</keyword>
<proteinExistence type="predicted"/>
<keyword evidence="1" id="KW-0812">Transmembrane</keyword>
<keyword evidence="3" id="KW-1185">Reference proteome</keyword>
<accession>A0A371GVF8</accession>
<gene>
    <name evidence="2" type="ORF">CR513_23082</name>
</gene>
<name>A0A371GVF8_MUCPR</name>
<reference evidence="2" key="1">
    <citation type="submission" date="2018-05" db="EMBL/GenBank/DDBJ databases">
        <title>Draft genome of Mucuna pruriens seed.</title>
        <authorList>
            <person name="Nnadi N.E."/>
            <person name="Vos R."/>
            <person name="Hasami M.H."/>
            <person name="Devisetty U.K."/>
            <person name="Aguiy J.C."/>
        </authorList>
    </citation>
    <scope>NUCLEOTIDE SEQUENCE [LARGE SCALE GENOMIC DNA]</scope>
    <source>
        <strain evidence="2">JCA_2017</strain>
    </source>
</reference>
<evidence type="ECO:0000313" key="3">
    <source>
        <dbReference type="Proteomes" id="UP000257109"/>
    </source>
</evidence>
<comment type="caution">
    <text evidence="2">The sequence shown here is derived from an EMBL/GenBank/DDBJ whole genome shotgun (WGS) entry which is preliminary data.</text>
</comment>
<feature type="non-terminal residue" evidence="2">
    <location>
        <position position="1"/>
    </location>
</feature>